<keyword evidence="4" id="KW-0805">Transcription regulation</keyword>
<evidence type="ECO:0000256" key="2">
    <source>
        <dbReference type="ARBA" id="ARBA00009543"/>
    </source>
</evidence>
<name>A0A6P8IEZ1_ACTTE</name>
<dbReference type="PANTHER" id="PTHR10445:SF0">
    <property type="entry name" value="GENERAL TRANSCRIPTION FACTOR IIF SUBUNIT 2"/>
    <property type="match status" value="1"/>
</dbReference>
<dbReference type="Gene3D" id="1.10.10.10">
    <property type="entry name" value="Winged helix-like DNA-binding domain superfamily/Winged helix DNA-binding domain"/>
    <property type="match status" value="1"/>
</dbReference>
<evidence type="ECO:0000313" key="11">
    <source>
        <dbReference type="Proteomes" id="UP000515163"/>
    </source>
</evidence>
<dbReference type="GO" id="GO:0006368">
    <property type="term" value="P:transcription elongation by RNA polymerase II"/>
    <property type="evidence" value="ECO:0007669"/>
    <property type="project" value="UniProtKB-ARBA"/>
</dbReference>
<comment type="subcellular location">
    <subcellularLocation>
        <location evidence="1">Nucleus</location>
    </subcellularLocation>
</comment>
<feature type="domain" description="TFIIF beta subunit N-terminal" evidence="10">
    <location>
        <begin position="15"/>
        <end position="129"/>
    </location>
</feature>
<keyword evidence="6" id="KW-0804">Transcription</keyword>
<dbReference type="InterPro" id="IPR036390">
    <property type="entry name" value="WH_DNA-bd_sf"/>
</dbReference>
<dbReference type="Proteomes" id="UP000515163">
    <property type="component" value="Unplaced"/>
</dbReference>
<evidence type="ECO:0000256" key="6">
    <source>
        <dbReference type="ARBA" id="ARBA00023163"/>
    </source>
</evidence>
<dbReference type="GeneID" id="116300299"/>
<gene>
    <name evidence="12" type="primary">LOC116300299</name>
</gene>
<protein>
    <recommendedName>
        <fullName evidence="3">General transcription factor IIF subunit 2</fullName>
    </recommendedName>
    <alternativeName>
        <fullName evidence="8">Transcription initiation factor IIF subunit beta</fullName>
    </alternativeName>
</protein>
<organism evidence="11 12">
    <name type="scientific">Actinia tenebrosa</name>
    <name type="common">Australian red waratah sea anemone</name>
    <dbReference type="NCBI Taxonomy" id="6105"/>
    <lineage>
        <taxon>Eukaryota</taxon>
        <taxon>Metazoa</taxon>
        <taxon>Cnidaria</taxon>
        <taxon>Anthozoa</taxon>
        <taxon>Hexacorallia</taxon>
        <taxon>Actiniaria</taxon>
        <taxon>Actiniidae</taxon>
        <taxon>Actinia</taxon>
    </lineage>
</organism>
<reference evidence="12" key="1">
    <citation type="submission" date="2025-08" db="UniProtKB">
        <authorList>
            <consortium name="RefSeq"/>
        </authorList>
    </citation>
    <scope>IDENTIFICATION</scope>
    <source>
        <tissue evidence="12">Tentacle</tissue>
    </source>
</reference>
<evidence type="ECO:0000259" key="9">
    <source>
        <dbReference type="Pfam" id="PF02270"/>
    </source>
</evidence>
<dbReference type="AlphaFoldDB" id="A0A6P8IEZ1"/>
<dbReference type="GO" id="GO:0006367">
    <property type="term" value="P:transcription initiation at RNA polymerase II promoter"/>
    <property type="evidence" value="ECO:0007669"/>
    <property type="project" value="InterPro"/>
</dbReference>
<dbReference type="InterPro" id="IPR036388">
    <property type="entry name" value="WH-like_DNA-bd_sf"/>
</dbReference>
<dbReference type="GO" id="GO:0005674">
    <property type="term" value="C:transcription factor TFIIF complex"/>
    <property type="evidence" value="ECO:0007669"/>
    <property type="project" value="InterPro"/>
</dbReference>
<dbReference type="KEGG" id="aten:116300299"/>
<evidence type="ECO:0000256" key="4">
    <source>
        <dbReference type="ARBA" id="ARBA00023015"/>
    </source>
</evidence>
<dbReference type="Pfam" id="PF02270">
    <property type="entry name" value="TFIIF_beta"/>
    <property type="match status" value="1"/>
</dbReference>
<dbReference type="InterPro" id="IPR011039">
    <property type="entry name" value="TFIIF_interaction"/>
</dbReference>
<evidence type="ECO:0000313" key="12">
    <source>
        <dbReference type="RefSeq" id="XP_031564995.1"/>
    </source>
</evidence>
<dbReference type="InParanoid" id="A0A6P8IEZ1"/>
<proteinExistence type="inferred from homology"/>
<dbReference type="FunCoup" id="A0A6P8IEZ1">
    <property type="interactions" value="2014"/>
</dbReference>
<dbReference type="SUPFAM" id="SSF50916">
    <property type="entry name" value="Rap30/74 interaction domains"/>
    <property type="match status" value="1"/>
</dbReference>
<dbReference type="Pfam" id="PF17683">
    <property type="entry name" value="TFIIF_beta_N"/>
    <property type="match status" value="1"/>
</dbReference>
<evidence type="ECO:0000256" key="8">
    <source>
        <dbReference type="ARBA" id="ARBA00033388"/>
    </source>
</evidence>
<feature type="domain" description="TFIIF beta subunit HTH" evidence="9">
    <location>
        <begin position="185"/>
        <end position="249"/>
    </location>
</feature>
<evidence type="ECO:0000256" key="3">
    <source>
        <dbReference type="ARBA" id="ARBA00020815"/>
    </source>
</evidence>
<dbReference type="OrthoDB" id="6350548at2759"/>
<evidence type="ECO:0000256" key="5">
    <source>
        <dbReference type="ARBA" id="ARBA00023125"/>
    </source>
</evidence>
<evidence type="ECO:0000256" key="1">
    <source>
        <dbReference type="ARBA" id="ARBA00004123"/>
    </source>
</evidence>
<accession>A0A6P8IEZ1</accession>
<comment type="similarity">
    <text evidence="2">Belongs to the TFIIF beta subunit family.</text>
</comment>
<evidence type="ECO:0000256" key="7">
    <source>
        <dbReference type="ARBA" id="ARBA00023242"/>
    </source>
</evidence>
<keyword evidence="5" id="KW-0238">DNA-binding</keyword>
<dbReference type="InterPro" id="IPR003196">
    <property type="entry name" value="TFIIF_beta"/>
</dbReference>
<dbReference type="GO" id="GO:0003677">
    <property type="term" value="F:DNA binding"/>
    <property type="evidence" value="ECO:0007669"/>
    <property type="project" value="UniProtKB-KW"/>
</dbReference>
<dbReference type="InterPro" id="IPR040450">
    <property type="entry name" value="TFIIF_beta_HTH"/>
</dbReference>
<keyword evidence="11" id="KW-1185">Reference proteome</keyword>
<dbReference type="FunFam" id="1.10.10.10:FF:000035">
    <property type="entry name" value="General transcription factor IIF subunit 2"/>
    <property type="match status" value="1"/>
</dbReference>
<dbReference type="CDD" id="cd07980">
    <property type="entry name" value="TFIIF_beta"/>
    <property type="match status" value="1"/>
</dbReference>
<keyword evidence="7" id="KW-0539">Nucleus</keyword>
<evidence type="ECO:0000259" key="10">
    <source>
        <dbReference type="Pfam" id="PF17683"/>
    </source>
</evidence>
<dbReference type="RefSeq" id="XP_031564995.1">
    <property type="nucleotide sequence ID" value="XM_031709135.1"/>
</dbReference>
<dbReference type="InterPro" id="IPR040504">
    <property type="entry name" value="TFIIF_beta_N"/>
</dbReference>
<dbReference type="SUPFAM" id="SSF46785">
    <property type="entry name" value="Winged helix' DNA-binding domain"/>
    <property type="match status" value="1"/>
</dbReference>
<sequence>MASSSNEVDCTGLSRDVWLVKVPKHLSTSWMENTDKSGIVGSLRISKNTQKNEITFNLSESLASGSDGNEKPKIPSDYKLLMSKVDQSLVVFSQGPTGSADEPDESEPADKVSLEGKVVQRADFRPVHSNAEYLSLKRQSILTASKPMRQAKQLKTVVTSSYKPVSDHKMNIDYDKKKKEEGKRARIAEDEVKAKLFHAFGQHQYYNLKDLVNITNQPIIYLKSILKEIAHYNTKNPHKNMWELKPEYRHYEKESDDEKGP</sequence>
<dbReference type="PANTHER" id="PTHR10445">
    <property type="entry name" value="GENERAL TRANSCRIPTION FACTOR IIF SUBUNIT 2"/>
    <property type="match status" value="1"/>
</dbReference>